<dbReference type="GO" id="GO:0006508">
    <property type="term" value="P:proteolysis"/>
    <property type="evidence" value="ECO:0007669"/>
    <property type="project" value="UniProtKB-KW"/>
</dbReference>
<evidence type="ECO:0000256" key="4">
    <source>
        <dbReference type="ARBA" id="ARBA00022729"/>
    </source>
</evidence>
<keyword evidence="6" id="KW-0720">Serine protease</keyword>
<dbReference type="PANTHER" id="PTHR38469">
    <property type="entry name" value="PERIPLASMIC PEPTIDASE SUBFAMILY S1B"/>
    <property type="match status" value="1"/>
</dbReference>
<keyword evidence="8" id="KW-1185">Reference proteome</keyword>
<proteinExistence type="inferred from homology"/>
<evidence type="ECO:0000256" key="6">
    <source>
        <dbReference type="RuleBase" id="RU366067"/>
    </source>
</evidence>
<dbReference type="GO" id="GO:0008239">
    <property type="term" value="F:dipeptidyl-peptidase activity"/>
    <property type="evidence" value="ECO:0007669"/>
    <property type="project" value="UniProtKB-UniRule"/>
</dbReference>
<keyword evidence="3 6" id="KW-0645">Protease</keyword>
<keyword evidence="5 6" id="KW-0378">Hydrolase</keyword>
<comment type="similarity">
    <text evidence="1 6">Belongs to the peptidase S46 family.</text>
</comment>
<keyword evidence="2 6" id="KW-0031">Aminopeptidase</keyword>
<feature type="chain" id="PRO_5023029973" description="Dipeptidyl-peptidase" evidence="6">
    <location>
        <begin position="19"/>
        <end position="721"/>
    </location>
</feature>
<protein>
    <recommendedName>
        <fullName evidence="6">Dipeptidyl-peptidase</fullName>
        <ecNumber evidence="6">3.4.14.-</ecNumber>
    </recommendedName>
</protein>
<evidence type="ECO:0000256" key="3">
    <source>
        <dbReference type="ARBA" id="ARBA00022670"/>
    </source>
</evidence>
<dbReference type="AlphaFoldDB" id="A0A432ZG30"/>
<sequence length="721" mass="79795">MKKSIIALALICSSAALADEGMWMPQQLPEIADKLKAAGLQLDPNELTQLTEFPMGAIVSLGGCSASFVSPQGLVATNHHCVYGSIAYNSTPENDLLANGFLAENLAAELPAAPGTRIFVTRAVDNVTSQIIDEQVAKLSGKARVDAIEAKQKAMVAECESDAGHRCSVASYYGGLEYYLIKQLEIKDVRLVHAPAEGVGKFGGDTDNWMWPRHTGDYSFYRAYVSPTGESAEYAEENVPYVPEHHLAIATEALDEGDFVMALGYPGRTNRHRLPSEVLSTFEWSYPKTVERFTETLAIIDEVTATNKDAELKYASRVAGLNNYLKNRQGMLDSYHGSDLLERKQQEHRELLEWVQSSAGNRRAYAADLQRLESLLAERDQQSREDYLLDVAEPRLLSMARTLYRLAKEQTKPDAERRAGFQERDLPRFQAYVARFDRSFDATIEQALDFHNLRNYLNQPAAKRHAEFDKALGLTGKLSDAELRNKINALYDATGLMDVDQRTEWLAQKPGAFADSDDPFVRAAVALYASDREAERKQQELAGQIQQAYASYMAAKIAFMQARGEAVYPDANSTLRVTYGNVTGRDHGTYDGTAWTAFTTLRGITQKATGEGEFNAPQAQLDAIEAKNYGEYYVPALDSVPVNYLATLDITGGNSGSAVLNGKAELVGLAFDGTLDSIISDWDFNLSNTRSIQVDSRFMLWQMRYVDGAEALLEEMGVPLD</sequence>
<keyword evidence="4 6" id="KW-0732">Signal</keyword>
<comment type="caution">
    <text evidence="7">The sequence shown here is derived from an EMBL/GenBank/DDBJ whole genome shotgun (WGS) entry which is preliminary data.</text>
</comment>
<accession>A0A432ZG30</accession>
<dbReference type="GO" id="GO:0070009">
    <property type="term" value="F:serine-type aminopeptidase activity"/>
    <property type="evidence" value="ECO:0007669"/>
    <property type="project" value="UniProtKB-UniRule"/>
</dbReference>
<dbReference type="InterPro" id="IPR009003">
    <property type="entry name" value="Peptidase_S1_PA"/>
</dbReference>
<dbReference type="SUPFAM" id="SSF50494">
    <property type="entry name" value="Trypsin-like serine proteases"/>
    <property type="match status" value="1"/>
</dbReference>
<dbReference type="PANTHER" id="PTHR38469:SF1">
    <property type="entry name" value="PERIPLASMIC PEPTIDASE SUBFAMILY S1B"/>
    <property type="match status" value="1"/>
</dbReference>
<dbReference type="OrthoDB" id="9805367at2"/>
<comment type="function">
    <text evidence="6">Catalyzes the removal of dipeptides from the N-terminus of oligopeptides.</text>
</comment>
<evidence type="ECO:0000256" key="2">
    <source>
        <dbReference type="ARBA" id="ARBA00022438"/>
    </source>
</evidence>
<gene>
    <name evidence="7" type="ORF">CWI83_07750</name>
</gene>
<evidence type="ECO:0000313" key="7">
    <source>
        <dbReference type="EMBL" id="RUO76869.1"/>
    </source>
</evidence>
<dbReference type="EC" id="3.4.14.-" evidence="6"/>
<evidence type="ECO:0000313" key="8">
    <source>
        <dbReference type="Proteomes" id="UP000288279"/>
    </source>
</evidence>
<dbReference type="Pfam" id="PF10459">
    <property type="entry name" value="Peptidase_S46"/>
    <property type="match status" value="1"/>
</dbReference>
<dbReference type="RefSeq" id="WP_126827791.1">
    <property type="nucleotide sequence ID" value="NZ_PIQG01000003.1"/>
</dbReference>
<evidence type="ECO:0000256" key="5">
    <source>
        <dbReference type="ARBA" id="ARBA00022801"/>
    </source>
</evidence>
<organism evidence="7 8">
    <name type="scientific">Pseudidiomarina taiwanensis</name>
    <dbReference type="NCBI Taxonomy" id="337250"/>
    <lineage>
        <taxon>Bacteria</taxon>
        <taxon>Pseudomonadati</taxon>
        <taxon>Pseudomonadota</taxon>
        <taxon>Gammaproteobacteria</taxon>
        <taxon>Alteromonadales</taxon>
        <taxon>Idiomarinaceae</taxon>
        <taxon>Pseudidiomarina</taxon>
    </lineage>
</organism>
<dbReference type="InterPro" id="IPR019500">
    <property type="entry name" value="Pep_S46"/>
</dbReference>
<evidence type="ECO:0000256" key="1">
    <source>
        <dbReference type="ARBA" id="ARBA00010491"/>
    </source>
</evidence>
<reference evidence="7 8" key="1">
    <citation type="journal article" date="2011" name="Front. Microbiol.">
        <title>Genomic signatures of strain selection and enhancement in Bacillus atrophaeus var. globigii, a historical biowarfare simulant.</title>
        <authorList>
            <person name="Gibbons H.S."/>
            <person name="Broomall S.M."/>
            <person name="McNew L.A."/>
            <person name="Daligault H."/>
            <person name="Chapman C."/>
            <person name="Bruce D."/>
            <person name="Karavis M."/>
            <person name="Krepps M."/>
            <person name="McGregor P.A."/>
            <person name="Hong C."/>
            <person name="Park K.H."/>
            <person name="Akmal A."/>
            <person name="Feldman A."/>
            <person name="Lin J.S."/>
            <person name="Chang W.E."/>
            <person name="Higgs B.W."/>
            <person name="Demirev P."/>
            <person name="Lindquist J."/>
            <person name="Liem A."/>
            <person name="Fochler E."/>
            <person name="Read T.D."/>
            <person name="Tapia R."/>
            <person name="Johnson S."/>
            <person name="Bishop-Lilly K.A."/>
            <person name="Detter C."/>
            <person name="Han C."/>
            <person name="Sozhamannan S."/>
            <person name="Rosenzweig C.N."/>
            <person name="Skowronski E.W."/>
        </authorList>
    </citation>
    <scope>NUCLEOTIDE SEQUENCE [LARGE SCALE GENOMIC DNA]</scope>
    <source>
        <strain evidence="7 8">PIT1</strain>
    </source>
</reference>
<dbReference type="EMBL" id="PIQG01000003">
    <property type="protein sequence ID" value="RUO76869.1"/>
    <property type="molecule type" value="Genomic_DNA"/>
</dbReference>
<dbReference type="Proteomes" id="UP000288279">
    <property type="component" value="Unassembled WGS sequence"/>
</dbReference>
<feature type="signal peptide" evidence="6">
    <location>
        <begin position="1"/>
        <end position="18"/>
    </location>
</feature>
<dbReference type="GO" id="GO:0043171">
    <property type="term" value="P:peptide catabolic process"/>
    <property type="evidence" value="ECO:0007669"/>
    <property type="project" value="UniProtKB-UniRule"/>
</dbReference>
<name>A0A432ZG30_9GAMM</name>